<evidence type="ECO:0000313" key="5">
    <source>
        <dbReference type="Proteomes" id="UP000009131"/>
    </source>
</evidence>
<dbReference type="InParanoid" id="G7E992"/>
<dbReference type="InterPro" id="IPR028882">
    <property type="entry name" value="SDHAF2"/>
</dbReference>
<comment type="caution">
    <text evidence="4">The sequence shown here is derived from an EMBL/GenBank/DDBJ whole genome shotgun (WGS) entry which is preliminary data.</text>
</comment>
<dbReference type="Pfam" id="PF03937">
    <property type="entry name" value="Sdh5"/>
    <property type="match status" value="1"/>
</dbReference>
<dbReference type="HOGENOM" id="CLU_103054_0_0_1"/>
<dbReference type="AlphaFoldDB" id="G7E992"/>
<proteinExistence type="inferred from homology"/>
<comment type="similarity">
    <text evidence="3">Belongs to the SDHAF2 family.</text>
</comment>
<evidence type="ECO:0000313" key="4">
    <source>
        <dbReference type="EMBL" id="GAA99211.1"/>
    </source>
</evidence>
<reference evidence="4 5" key="1">
    <citation type="journal article" date="2011" name="J. Gen. Appl. Microbiol.">
        <title>Draft genome sequencing of the enigmatic basidiomycete Mixia osmundae.</title>
        <authorList>
            <person name="Nishida H."/>
            <person name="Nagatsuka Y."/>
            <person name="Sugiyama J."/>
        </authorList>
    </citation>
    <scope>NUCLEOTIDE SEQUENCE [LARGE SCALE GENOMIC DNA]</scope>
    <source>
        <strain evidence="5">CBS 9802 / IAM 14324 / JCM 22182 / KY 12970</strain>
    </source>
</reference>
<dbReference type="InterPro" id="IPR036714">
    <property type="entry name" value="SDH_sf"/>
</dbReference>
<accession>G7E992</accession>
<dbReference type="InterPro" id="IPR005631">
    <property type="entry name" value="SDH"/>
</dbReference>
<dbReference type="STRING" id="764103.G7E992"/>
<organism evidence="4 5">
    <name type="scientific">Mixia osmundae (strain CBS 9802 / IAM 14324 / JCM 22182 / KY 12970)</name>
    <dbReference type="NCBI Taxonomy" id="764103"/>
    <lineage>
        <taxon>Eukaryota</taxon>
        <taxon>Fungi</taxon>
        <taxon>Dikarya</taxon>
        <taxon>Basidiomycota</taxon>
        <taxon>Pucciniomycotina</taxon>
        <taxon>Mixiomycetes</taxon>
        <taxon>Mixiales</taxon>
        <taxon>Mixiaceae</taxon>
        <taxon>Mixia</taxon>
    </lineage>
</organism>
<dbReference type="EMBL" id="BABT02000220">
    <property type="protein sequence ID" value="GAA99211.1"/>
    <property type="molecule type" value="Genomic_DNA"/>
</dbReference>
<evidence type="ECO:0000256" key="1">
    <source>
        <dbReference type="ARBA" id="ARBA00023128"/>
    </source>
</evidence>
<dbReference type="FunFam" id="1.10.150.250:FF:000004">
    <property type="entry name" value="Succinate dehydrogenase assembly factor 2, mitochondrial"/>
    <property type="match status" value="1"/>
</dbReference>
<comment type="subunit">
    <text evidence="3">Interacts with the flavoprotein subunit within the SDH catalytic dimer.</text>
</comment>
<dbReference type="Proteomes" id="UP000009131">
    <property type="component" value="Unassembled WGS sequence"/>
</dbReference>
<dbReference type="GO" id="GO:0005759">
    <property type="term" value="C:mitochondrial matrix"/>
    <property type="evidence" value="ECO:0007669"/>
    <property type="project" value="UniProtKB-SubCell"/>
</dbReference>
<dbReference type="PANTHER" id="PTHR12469">
    <property type="entry name" value="PROTEIN EMI5 HOMOLOG, MITOCHONDRIAL"/>
    <property type="match status" value="1"/>
</dbReference>
<dbReference type="SUPFAM" id="SSF109910">
    <property type="entry name" value="YgfY-like"/>
    <property type="match status" value="1"/>
</dbReference>
<dbReference type="OrthoDB" id="284292at2759"/>
<gene>
    <name evidence="4" type="primary">Mo05904</name>
    <name evidence="4" type="ORF">E5Q_05904</name>
</gene>
<dbReference type="GO" id="GO:0006121">
    <property type="term" value="P:mitochondrial electron transport, succinate to ubiquinone"/>
    <property type="evidence" value="ECO:0007669"/>
    <property type="project" value="UniProtKB-UniRule"/>
</dbReference>
<dbReference type="GO" id="GO:0006099">
    <property type="term" value="P:tricarboxylic acid cycle"/>
    <property type="evidence" value="ECO:0007669"/>
    <property type="project" value="TreeGrafter"/>
</dbReference>
<dbReference type="PANTHER" id="PTHR12469:SF2">
    <property type="entry name" value="SUCCINATE DEHYDROGENASE ASSEMBLY FACTOR 2, MITOCHONDRIAL"/>
    <property type="match status" value="1"/>
</dbReference>
<comment type="subcellular location">
    <subcellularLocation>
        <location evidence="3">Mitochondrion matrix</location>
    </subcellularLocation>
</comment>
<dbReference type="eggNOG" id="KOG3326">
    <property type="taxonomic scope" value="Eukaryota"/>
</dbReference>
<dbReference type="Gene3D" id="1.10.150.250">
    <property type="entry name" value="Flavinator of succinate dehydrogenase"/>
    <property type="match status" value="1"/>
</dbReference>
<dbReference type="FunCoup" id="G7E992">
    <property type="interactions" value="301"/>
</dbReference>
<evidence type="ECO:0000256" key="3">
    <source>
        <dbReference type="HAMAP-Rule" id="MF_03057"/>
    </source>
</evidence>
<keyword evidence="2 3" id="KW-0143">Chaperone</keyword>
<evidence type="ECO:0000256" key="2">
    <source>
        <dbReference type="ARBA" id="ARBA00023186"/>
    </source>
</evidence>
<sequence length="177" mass="20104">MMLRASRTLRCVQCAPRRTLTTKVLQDGPTPGDERPSKATDPYPIPFQTREFPEPVSPASIGATSDIITPHPEGRPVDEPVETMRARLVYQSRKRGILETDLILSTFAKRRLPSMTENELKEYDRFLTLPDWDILSYATGKRAAPEGWEHSKILTEIQKHSDNEGKEIRMMPSLTKA</sequence>
<comment type="function">
    <text evidence="3">Plays an essential role in the assembly of succinate dehydrogenase (SDH), an enzyme complex (also referred to as respiratory complex II) that is a component of both the tricarboxylic acid (TCA) cycle and the mitochondrial electron transport chain, and which couples the oxidation of succinate to fumarate with the reduction of ubiquinone (coenzyme Q) to ubiquinol. Required for flavinylation (covalent attachment of FAD) of the flavoprotein subunit of the SDH catalytic dimer.</text>
</comment>
<reference evidence="4 5" key="2">
    <citation type="journal article" date="2012" name="Open Biol.">
        <title>Characteristics of nucleosomes and linker DNA regions on the genome of the basidiomycete Mixia osmundae revealed by mono- and dinucleosome mapping.</title>
        <authorList>
            <person name="Nishida H."/>
            <person name="Kondo S."/>
            <person name="Matsumoto T."/>
            <person name="Suzuki Y."/>
            <person name="Yoshikawa H."/>
            <person name="Taylor T.D."/>
            <person name="Sugiyama J."/>
        </authorList>
    </citation>
    <scope>NUCLEOTIDE SEQUENCE [LARGE SCALE GENOMIC DNA]</scope>
    <source>
        <strain evidence="5">CBS 9802 / IAM 14324 / JCM 22182 / KY 12970</strain>
    </source>
</reference>
<keyword evidence="5" id="KW-1185">Reference proteome</keyword>
<dbReference type="GO" id="GO:0034553">
    <property type="term" value="P:mitochondrial respiratory chain complex II assembly"/>
    <property type="evidence" value="ECO:0007669"/>
    <property type="project" value="TreeGrafter"/>
</dbReference>
<protein>
    <recommendedName>
        <fullName evidence="3">Succinate dehydrogenase assembly factor 2, mitochondrial</fullName>
        <shortName evidence="3">SDH assembly factor 2</shortName>
        <shortName evidence="3">SDHAF2</shortName>
    </recommendedName>
</protein>
<name>G7E992_MIXOS</name>
<dbReference type="HAMAP" id="MF_03057">
    <property type="entry name" value="SDHAF2"/>
    <property type="match status" value="1"/>
</dbReference>
<keyword evidence="1 3" id="KW-0496">Mitochondrion</keyword>